<evidence type="ECO:0000259" key="2">
    <source>
        <dbReference type="PROSITE" id="PS51710"/>
    </source>
</evidence>
<evidence type="ECO:0000256" key="1">
    <source>
        <dbReference type="ARBA" id="ARBA00022741"/>
    </source>
</evidence>
<feature type="domain" description="OBG-type G" evidence="2">
    <location>
        <begin position="213"/>
        <end position="267"/>
    </location>
</feature>
<sequence>MAQPVKPAKKRVGMLQAVPVVAPPDEQLRSAVKRAGRVAPSAAIKNEAEKERNRAARQLDTLMKELSVPLTRYLSAFPKAAALHPFEAALLDLTVGRGTYQSVLGKVRLSVVAAHGAAAASARRRRAAAALRLRAGLRAGRGVDSLRKAVQEVGKAYANKAAKAGSKREAAAAAEEGAEMMQKVFSRGARYVEDLKRVSKQLRSLPYVEPQLPTLALVGAPNVGKSSLVQVLSSGTPEVCDYPFTTRSIKMGHFWVDTRQHQVFDRL</sequence>
<keyword evidence="1" id="KW-0547">Nucleotide-binding</keyword>
<organism evidence="3 4">
    <name type="scientific">Monoraphidium neglectum</name>
    <dbReference type="NCBI Taxonomy" id="145388"/>
    <lineage>
        <taxon>Eukaryota</taxon>
        <taxon>Viridiplantae</taxon>
        <taxon>Chlorophyta</taxon>
        <taxon>core chlorophytes</taxon>
        <taxon>Chlorophyceae</taxon>
        <taxon>CS clade</taxon>
        <taxon>Sphaeropleales</taxon>
        <taxon>Selenastraceae</taxon>
        <taxon>Monoraphidium</taxon>
    </lineage>
</organism>
<dbReference type="Gene3D" id="3.40.50.300">
    <property type="entry name" value="P-loop containing nucleotide triphosphate hydrolases"/>
    <property type="match status" value="1"/>
</dbReference>
<evidence type="ECO:0000313" key="4">
    <source>
        <dbReference type="Proteomes" id="UP000054498"/>
    </source>
</evidence>
<dbReference type="InterPro" id="IPR031167">
    <property type="entry name" value="G_OBG"/>
</dbReference>
<dbReference type="PANTHER" id="PTHR45759">
    <property type="entry name" value="NUCLEOLAR GTP-BINDING PROTEIN 1"/>
    <property type="match status" value="1"/>
</dbReference>
<dbReference type="GeneID" id="25728184"/>
<dbReference type="Gene3D" id="1.20.120.1190">
    <property type="match status" value="1"/>
</dbReference>
<reference evidence="3 4" key="1">
    <citation type="journal article" date="2013" name="BMC Genomics">
        <title>Reconstruction of the lipid metabolism for the microalga Monoraphidium neglectum from its genome sequence reveals characteristics suitable for biofuel production.</title>
        <authorList>
            <person name="Bogen C."/>
            <person name="Al-Dilaimi A."/>
            <person name="Albersmeier A."/>
            <person name="Wichmann J."/>
            <person name="Grundmann M."/>
            <person name="Rupp O."/>
            <person name="Lauersen K.J."/>
            <person name="Blifernez-Klassen O."/>
            <person name="Kalinowski J."/>
            <person name="Goesmann A."/>
            <person name="Mussgnug J.H."/>
            <person name="Kruse O."/>
        </authorList>
    </citation>
    <scope>NUCLEOTIDE SEQUENCE [LARGE SCALE GENOMIC DNA]</scope>
    <source>
        <strain evidence="3 4">SAG 48.87</strain>
    </source>
</reference>
<dbReference type="EMBL" id="KK102754">
    <property type="protein sequence ID" value="KIY96994.1"/>
    <property type="molecule type" value="Genomic_DNA"/>
</dbReference>
<dbReference type="STRING" id="145388.A0A0D2M022"/>
<dbReference type="InterPro" id="IPR027417">
    <property type="entry name" value="P-loop_NTPase"/>
</dbReference>
<protein>
    <recommendedName>
        <fullName evidence="2">OBG-type G domain-containing protein</fullName>
    </recommendedName>
</protein>
<dbReference type="InterPro" id="IPR041623">
    <property type="entry name" value="NOG1_N"/>
</dbReference>
<dbReference type="OrthoDB" id="415015at2759"/>
<proteinExistence type="predicted"/>
<dbReference type="RefSeq" id="XP_013896014.1">
    <property type="nucleotide sequence ID" value="XM_014040560.1"/>
</dbReference>
<gene>
    <name evidence="3" type="ORF">MNEG_10969</name>
</gene>
<dbReference type="AlphaFoldDB" id="A0A0D2M022"/>
<dbReference type="InterPro" id="IPR006073">
    <property type="entry name" value="GTP-bd"/>
</dbReference>
<dbReference type="Pfam" id="PF01926">
    <property type="entry name" value="MMR_HSR1"/>
    <property type="match status" value="1"/>
</dbReference>
<dbReference type="PROSITE" id="PS51710">
    <property type="entry name" value="G_OBG"/>
    <property type="match status" value="1"/>
</dbReference>
<dbReference type="GO" id="GO:0005525">
    <property type="term" value="F:GTP binding"/>
    <property type="evidence" value="ECO:0007669"/>
    <property type="project" value="InterPro"/>
</dbReference>
<accession>A0A0D2M022</accession>
<keyword evidence="4" id="KW-1185">Reference proteome</keyword>
<dbReference type="SUPFAM" id="SSF52540">
    <property type="entry name" value="P-loop containing nucleoside triphosphate hydrolases"/>
    <property type="match status" value="1"/>
</dbReference>
<name>A0A0D2M022_9CHLO</name>
<dbReference type="Proteomes" id="UP000054498">
    <property type="component" value="Unassembled WGS sequence"/>
</dbReference>
<dbReference type="PRINTS" id="PR00326">
    <property type="entry name" value="GTP1OBG"/>
</dbReference>
<evidence type="ECO:0000313" key="3">
    <source>
        <dbReference type="EMBL" id="KIY96994.1"/>
    </source>
</evidence>
<dbReference type="KEGG" id="mng:MNEG_10969"/>
<dbReference type="Pfam" id="PF17835">
    <property type="entry name" value="NOG1_N"/>
    <property type="match status" value="2"/>
</dbReference>